<gene>
    <name evidence="3" type="ORF">BGT96224V316_LOCUS7270</name>
</gene>
<feature type="coiled-coil region" evidence="1">
    <location>
        <begin position="138"/>
        <end position="169"/>
    </location>
</feature>
<dbReference type="EMBL" id="LR026992">
    <property type="protein sequence ID" value="VDB93637.1"/>
    <property type="molecule type" value="Genomic_DNA"/>
</dbReference>
<evidence type="ECO:0000313" key="4">
    <source>
        <dbReference type="Proteomes" id="UP000324639"/>
    </source>
</evidence>
<organism evidence="3 4">
    <name type="scientific">Blumeria graminis f. sp. tritici</name>
    <dbReference type="NCBI Taxonomy" id="62690"/>
    <lineage>
        <taxon>Eukaryota</taxon>
        <taxon>Fungi</taxon>
        <taxon>Dikarya</taxon>
        <taxon>Ascomycota</taxon>
        <taxon>Pezizomycotina</taxon>
        <taxon>Leotiomycetes</taxon>
        <taxon>Erysiphales</taxon>
        <taxon>Erysiphaceae</taxon>
        <taxon>Blumeria</taxon>
    </lineage>
</organism>
<evidence type="ECO:0000256" key="2">
    <source>
        <dbReference type="SAM" id="MobiDB-lite"/>
    </source>
</evidence>
<dbReference type="AlphaFoldDB" id="A0A9X9QG38"/>
<proteinExistence type="predicted"/>
<feature type="region of interest" description="Disordered" evidence="2">
    <location>
        <begin position="78"/>
        <end position="127"/>
    </location>
</feature>
<keyword evidence="1" id="KW-0175">Coiled coil</keyword>
<feature type="compositionally biased region" description="Polar residues" evidence="2">
    <location>
        <begin position="96"/>
        <end position="108"/>
    </location>
</feature>
<name>A0A9X9QG38_BLUGR</name>
<evidence type="ECO:0000256" key="1">
    <source>
        <dbReference type="SAM" id="Coils"/>
    </source>
</evidence>
<sequence length="393" mass="43928">MLAQSLQTLQHSLDPEFQKDKFIQFKIIATCKNVSACKQACLTPPPTFSAFLNCLQSSITFYDKIYPKSSTGVFYTDRQFHRNDPQGTTPREKSRGCSNTRYHNNNRYPSKSKYPSRHRSPSSSKSCIVCNKEGCWSNKHSKAEREEAFQQLQNQKNKYNKRYTQFVAECGQSESAIPESIHLSQPMSDLDLPDSEEFNEVYFTRFGPINRKIYLTELNNEASLYALTSSTSNFKTRNLLICYGDREFFGIMIDTGAAKKSTVGHSQFLAFQKITNIQLDTTTAGAAKIQFGIGNTTSIGSIVIYAPFGSVEFNVLNAEIPFLLSIADVDIHGVYLDNIDNILVDLDTRFSSGKHAYLQQLTNSAKIASLHILSSADSIAALGIQLPIASNDC</sequence>
<dbReference type="Proteomes" id="UP000324639">
    <property type="component" value="Chromosome Bgt_-09"/>
</dbReference>
<feature type="compositionally biased region" description="Basic and acidic residues" evidence="2">
    <location>
        <begin position="78"/>
        <end position="95"/>
    </location>
</feature>
<keyword evidence="4" id="KW-1185">Reference proteome</keyword>
<protein>
    <submittedName>
        <fullName evidence="3">Bgt-51136</fullName>
    </submittedName>
</protein>
<accession>A0A9X9QG38</accession>
<evidence type="ECO:0000313" key="3">
    <source>
        <dbReference type="EMBL" id="VDB93637.1"/>
    </source>
</evidence>
<reference evidence="3 4" key="1">
    <citation type="submission" date="2018-08" db="EMBL/GenBank/DDBJ databases">
        <authorList>
            <person name="Muller C M."/>
        </authorList>
    </citation>
    <scope>NUCLEOTIDE SEQUENCE [LARGE SCALE GENOMIC DNA]</scope>
</reference>